<gene>
    <name evidence="2" type="ORF">OSO01_43600</name>
</gene>
<dbReference type="InterPro" id="IPR021359">
    <property type="entry name" value="DUF2812"/>
</dbReference>
<sequence>MKKKFVWNPARIFFHNTGTEKLETLAKEGWSVEKLRLGGLLFQLKEDEPKEVQYRIDFQSFQNTDEAMPQTDEGWELVDALDYMAVFQGSPEALSMEGNQEQLLEQLNQEGRLLGKYTILSSIFLIIFFILHIKVGWDLIKMILLGGIIMGGIAFLLVLALYILNRYRRYNLKNT</sequence>
<accession>A0A511ZQB1</accession>
<dbReference type="Proteomes" id="UP000321558">
    <property type="component" value="Unassembled WGS sequence"/>
</dbReference>
<keyword evidence="1" id="KW-1133">Transmembrane helix</keyword>
<evidence type="ECO:0000313" key="2">
    <source>
        <dbReference type="EMBL" id="GEN89621.1"/>
    </source>
</evidence>
<evidence type="ECO:0000256" key="1">
    <source>
        <dbReference type="SAM" id="Phobius"/>
    </source>
</evidence>
<name>A0A511ZQB1_9BACI</name>
<protein>
    <recommendedName>
        <fullName evidence="4">DUF2812 domain-containing protein</fullName>
    </recommendedName>
</protein>
<feature type="transmembrane region" description="Helical" evidence="1">
    <location>
        <begin position="143"/>
        <end position="164"/>
    </location>
</feature>
<keyword evidence="1" id="KW-0472">Membrane</keyword>
<reference evidence="2 3" key="1">
    <citation type="submission" date="2019-07" db="EMBL/GenBank/DDBJ databases">
        <title>Whole genome shotgun sequence of Oceanobacillus sojae NBRC 105379.</title>
        <authorList>
            <person name="Hosoyama A."/>
            <person name="Uohara A."/>
            <person name="Ohji S."/>
            <person name="Ichikawa N."/>
        </authorList>
    </citation>
    <scope>NUCLEOTIDE SEQUENCE [LARGE SCALE GENOMIC DNA]</scope>
    <source>
        <strain evidence="2 3">NBRC 105379</strain>
    </source>
</reference>
<dbReference type="Pfam" id="PF11193">
    <property type="entry name" value="DUF2812"/>
    <property type="match status" value="1"/>
</dbReference>
<comment type="caution">
    <text evidence="2">The sequence shown here is derived from an EMBL/GenBank/DDBJ whole genome shotgun (WGS) entry which is preliminary data.</text>
</comment>
<dbReference type="STRING" id="582851.GCA_900162665_02033"/>
<proteinExistence type="predicted"/>
<evidence type="ECO:0008006" key="4">
    <source>
        <dbReference type="Google" id="ProtNLM"/>
    </source>
</evidence>
<keyword evidence="3" id="KW-1185">Reference proteome</keyword>
<organism evidence="2 3">
    <name type="scientific">Oceanobacillus sojae</name>
    <dbReference type="NCBI Taxonomy" id="582851"/>
    <lineage>
        <taxon>Bacteria</taxon>
        <taxon>Bacillati</taxon>
        <taxon>Bacillota</taxon>
        <taxon>Bacilli</taxon>
        <taxon>Bacillales</taxon>
        <taxon>Bacillaceae</taxon>
        <taxon>Oceanobacillus</taxon>
    </lineage>
</organism>
<dbReference type="AlphaFoldDB" id="A0A511ZQB1"/>
<dbReference type="EMBL" id="BJYM01000025">
    <property type="protein sequence ID" value="GEN89621.1"/>
    <property type="molecule type" value="Genomic_DNA"/>
</dbReference>
<evidence type="ECO:0000313" key="3">
    <source>
        <dbReference type="Proteomes" id="UP000321558"/>
    </source>
</evidence>
<keyword evidence="1" id="KW-0812">Transmembrane</keyword>
<dbReference type="RefSeq" id="WP_186813734.1">
    <property type="nucleotide sequence ID" value="NZ_BJYM01000025.1"/>
</dbReference>
<feature type="transmembrane region" description="Helical" evidence="1">
    <location>
        <begin position="117"/>
        <end position="137"/>
    </location>
</feature>